<dbReference type="InterPro" id="IPR045520">
    <property type="entry name" value="GPAT/DHAPAT_C"/>
</dbReference>
<evidence type="ECO:0000256" key="1">
    <source>
        <dbReference type="ARBA" id="ARBA00004184"/>
    </source>
</evidence>
<dbReference type="SUPFAM" id="SSF69593">
    <property type="entry name" value="Glycerol-3-phosphate (1)-acyltransferase"/>
    <property type="match status" value="1"/>
</dbReference>
<dbReference type="PANTHER" id="PTHR12563">
    <property type="entry name" value="GLYCEROL-3-PHOSPHATE ACYLTRANSFERASE"/>
    <property type="match status" value="1"/>
</dbReference>
<gene>
    <name evidence="7" type="ORF">CCMP2556_LOCUS6184</name>
</gene>
<keyword evidence="3" id="KW-0808">Transferase</keyword>
<protein>
    <recommendedName>
        <fullName evidence="6">Phospholipid/glycerol acyltransferase domain-containing protein</fullName>
    </recommendedName>
</protein>
<reference evidence="7 8" key="1">
    <citation type="submission" date="2024-02" db="EMBL/GenBank/DDBJ databases">
        <authorList>
            <person name="Chen Y."/>
            <person name="Shah S."/>
            <person name="Dougan E. K."/>
            <person name="Thang M."/>
            <person name="Chan C."/>
        </authorList>
    </citation>
    <scope>NUCLEOTIDE SEQUENCE [LARGE SCALE GENOMIC DNA]</scope>
</reference>
<evidence type="ECO:0000313" key="7">
    <source>
        <dbReference type="EMBL" id="CAK9000732.1"/>
    </source>
</evidence>
<evidence type="ECO:0000256" key="3">
    <source>
        <dbReference type="ARBA" id="ARBA00022679"/>
    </source>
</evidence>
<keyword evidence="8" id="KW-1185">Reference proteome</keyword>
<comment type="subcellular location">
    <subcellularLocation>
        <location evidence="1">Endomembrane system</location>
        <topology evidence="1">Peripheral membrane protein</topology>
    </subcellularLocation>
</comment>
<dbReference type="Pfam" id="PF01553">
    <property type="entry name" value="Acyltransferase"/>
    <property type="match status" value="1"/>
</dbReference>
<dbReference type="InterPro" id="IPR002123">
    <property type="entry name" value="Plipid/glycerol_acylTrfase"/>
</dbReference>
<proteinExistence type="inferred from homology"/>
<comment type="similarity">
    <text evidence="2">Belongs to the GPAT/DAPAT family.</text>
</comment>
<organism evidence="7 8">
    <name type="scientific">Durusdinium trenchii</name>
    <dbReference type="NCBI Taxonomy" id="1381693"/>
    <lineage>
        <taxon>Eukaryota</taxon>
        <taxon>Sar</taxon>
        <taxon>Alveolata</taxon>
        <taxon>Dinophyceae</taxon>
        <taxon>Suessiales</taxon>
        <taxon>Symbiodiniaceae</taxon>
        <taxon>Durusdinium</taxon>
    </lineage>
</organism>
<keyword evidence="4" id="KW-0472">Membrane</keyword>
<dbReference type="CDD" id="cd07993">
    <property type="entry name" value="LPLAT_DHAPAT-like"/>
    <property type="match status" value="1"/>
</dbReference>
<dbReference type="PANTHER" id="PTHR12563:SF17">
    <property type="entry name" value="DIHYDROXYACETONE PHOSPHATE ACYLTRANSFERASE"/>
    <property type="match status" value="1"/>
</dbReference>
<evidence type="ECO:0000256" key="5">
    <source>
        <dbReference type="ARBA" id="ARBA00023315"/>
    </source>
</evidence>
<keyword evidence="5" id="KW-0012">Acyltransferase</keyword>
<dbReference type="SMART" id="SM00563">
    <property type="entry name" value="PlsC"/>
    <property type="match status" value="1"/>
</dbReference>
<feature type="domain" description="Phospholipid/glycerol acyltransferase" evidence="6">
    <location>
        <begin position="149"/>
        <end position="278"/>
    </location>
</feature>
<dbReference type="Proteomes" id="UP001642484">
    <property type="component" value="Unassembled WGS sequence"/>
</dbReference>
<dbReference type="PIRSF" id="PIRSF000437">
    <property type="entry name" value="GPAT_DHAPAT"/>
    <property type="match status" value="1"/>
</dbReference>
<comment type="caution">
    <text evidence="7">The sequence shown here is derived from an EMBL/GenBank/DDBJ whole genome shotgun (WGS) entry which is preliminary data.</text>
</comment>
<dbReference type="InterPro" id="IPR022284">
    <property type="entry name" value="GPAT/DHAPAT"/>
</dbReference>
<dbReference type="EMBL" id="CAXAMN010002670">
    <property type="protein sequence ID" value="CAK9000732.1"/>
    <property type="molecule type" value="Genomic_DNA"/>
</dbReference>
<sequence>MAASSSGLDHGVDPEIPEVSGDRYLNVLDQDEVQAFWREAGVRGGSGDPCFNVDWAAAGKEVVDHPRVKELCQAQAARGGQRAAAAMRQRAAALANELAASVETRVAHFTSALARFMFERLYSGLIFEREQLTALAHLSMRAQQEGRSIVYLPSHKSHIDYLVLQFSLWNLGLGAPAIAAGENLNLPVVGSLLRRNGAFYIRRSFSGEDSELYTTVVAAYLEGLLCRGANVKFFSEGGRSRSGKLLQPKIGLLGMVVDPILRGIVEDAYIVPVSIYYDGVMETESYVRELLGSAKRKESLIGVLGQGKHLLAMPRSRYGNIHVRFAPGFSARSYIENYTALQRQSSVHRANFDPQSSASEKGILLKALAYHVLEEINRVSSVTPTALVGTVLLCTQGRGIGRRALISKVEWLRGEVVRSGGHMSRFYDFPGELTAEVVDSALGVLGNLVQTFTGLVEPVYCVAPGMSFELSYYRNLCVHVFIHQAIVTAVLHRAVQRQPNVRRVERTSIMSDVRFLSRLLKREFVFSGAATPNSSVRPQAVAGEQHWGQENSTALMRNFESALELLVSEGVIEFCDEGGAISLEQYCQAQEMGGYDHWNKHFTFLCSLVWPLIESYWLVLASLLYIFRHGLVIIGERQAVACMQTFAKTLVHTGHVQYDEAASAEPLKFALQTYGELGIVRWARRTGEQGEQIVALELEPEYRGNEGDKFGELTRLTNAVASYRRCWREQEGPEDFPDYVARMAFSSRL</sequence>
<evidence type="ECO:0000256" key="2">
    <source>
        <dbReference type="ARBA" id="ARBA00007937"/>
    </source>
</evidence>
<evidence type="ECO:0000313" key="8">
    <source>
        <dbReference type="Proteomes" id="UP001642484"/>
    </source>
</evidence>
<name>A0ABP0IGX1_9DINO</name>
<evidence type="ECO:0000256" key="4">
    <source>
        <dbReference type="ARBA" id="ARBA00023136"/>
    </source>
</evidence>
<dbReference type="InterPro" id="IPR041728">
    <property type="entry name" value="GPAT/DHAPAT_LPLAT"/>
</dbReference>
<dbReference type="Pfam" id="PF19277">
    <property type="entry name" value="GPAT_C"/>
    <property type="match status" value="1"/>
</dbReference>
<accession>A0ABP0IGX1</accession>
<evidence type="ECO:0000259" key="6">
    <source>
        <dbReference type="SMART" id="SM00563"/>
    </source>
</evidence>